<comment type="caution">
    <text evidence="1">The sequence shown here is derived from an EMBL/GenBank/DDBJ whole genome shotgun (WGS) entry which is preliminary data.</text>
</comment>
<evidence type="ECO:0000313" key="1">
    <source>
        <dbReference type="EMBL" id="RMX56159.1"/>
    </source>
</evidence>
<dbReference type="AlphaFoldDB" id="A0A3M6URC9"/>
<proteinExistence type="predicted"/>
<gene>
    <name evidence="1" type="ORF">pdam_00012103</name>
</gene>
<sequence length="192" mass="22233">MVTEEDYMKDLADKVQSCASKEIKVTHLNVRSLRNKIDEIRFDIIEITESHLDNSITDSQLEIEGMKFVRLGRNGRRGRGMQNIITKPRGTIIDSSTLIDLIVTARRNLVTSTGVFPLGITDHDLIYATLRLRHKRPPPRVIKIRNYKNFDVNSFKSDLVNAPFHATECLEDMDDVLWAWQSLFSVFLHHRR</sequence>
<evidence type="ECO:0008006" key="3">
    <source>
        <dbReference type="Google" id="ProtNLM"/>
    </source>
</evidence>
<accession>A0A3M6URC9</accession>
<evidence type="ECO:0000313" key="2">
    <source>
        <dbReference type="Proteomes" id="UP000275408"/>
    </source>
</evidence>
<dbReference type="OrthoDB" id="5987290at2759"/>
<organism evidence="1 2">
    <name type="scientific">Pocillopora damicornis</name>
    <name type="common">Cauliflower coral</name>
    <name type="synonym">Millepora damicornis</name>
    <dbReference type="NCBI Taxonomy" id="46731"/>
    <lineage>
        <taxon>Eukaryota</taxon>
        <taxon>Metazoa</taxon>
        <taxon>Cnidaria</taxon>
        <taxon>Anthozoa</taxon>
        <taxon>Hexacorallia</taxon>
        <taxon>Scleractinia</taxon>
        <taxon>Astrocoeniina</taxon>
        <taxon>Pocilloporidae</taxon>
        <taxon>Pocillopora</taxon>
    </lineage>
</organism>
<keyword evidence="2" id="KW-1185">Reference proteome</keyword>
<protein>
    <recommendedName>
        <fullName evidence="3">Endonuclease/exonuclease/phosphatase domain-containing protein</fullName>
    </recommendedName>
</protein>
<name>A0A3M6URC9_POCDA</name>
<reference evidence="1 2" key="1">
    <citation type="journal article" date="2018" name="Sci. Rep.">
        <title>Comparative analysis of the Pocillopora damicornis genome highlights role of immune system in coral evolution.</title>
        <authorList>
            <person name="Cunning R."/>
            <person name="Bay R.A."/>
            <person name="Gillette P."/>
            <person name="Baker A.C."/>
            <person name="Traylor-Knowles N."/>
        </authorList>
    </citation>
    <scope>NUCLEOTIDE SEQUENCE [LARGE SCALE GENOMIC DNA]</scope>
    <source>
        <strain evidence="1">RSMAS</strain>
        <tissue evidence="1">Whole animal</tissue>
    </source>
</reference>
<dbReference type="EMBL" id="RCHS01000902">
    <property type="protein sequence ID" value="RMX56159.1"/>
    <property type="molecule type" value="Genomic_DNA"/>
</dbReference>
<dbReference type="Proteomes" id="UP000275408">
    <property type="component" value="Unassembled WGS sequence"/>
</dbReference>